<dbReference type="InterPro" id="IPR036291">
    <property type="entry name" value="NAD(P)-bd_dom_sf"/>
</dbReference>
<name>A0A951PFZ8_9CYAN</name>
<evidence type="ECO:0000259" key="1">
    <source>
        <dbReference type="Pfam" id="PF04321"/>
    </source>
</evidence>
<dbReference type="Proteomes" id="UP000707356">
    <property type="component" value="Unassembled WGS sequence"/>
</dbReference>
<comment type="caution">
    <text evidence="2">The sequence shown here is derived from an EMBL/GenBank/DDBJ whole genome shotgun (WGS) entry which is preliminary data.</text>
</comment>
<dbReference type="InterPro" id="IPR029903">
    <property type="entry name" value="RmlD-like-bd"/>
</dbReference>
<dbReference type="Gene3D" id="3.40.50.720">
    <property type="entry name" value="NAD(P)-binding Rossmann-like Domain"/>
    <property type="match status" value="1"/>
</dbReference>
<dbReference type="CDD" id="cd05254">
    <property type="entry name" value="dTDP_HR_like_SDR_e"/>
    <property type="match status" value="1"/>
</dbReference>
<evidence type="ECO:0000313" key="2">
    <source>
        <dbReference type="EMBL" id="MBW4468213.1"/>
    </source>
</evidence>
<accession>A0A951PFZ8</accession>
<proteinExistence type="predicted"/>
<dbReference type="EMBL" id="JAHHHV010000085">
    <property type="protein sequence ID" value="MBW4468213.1"/>
    <property type="molecule type" value="Genomic_DNA"/>
</dbReference>
<organism evidence="2 3">
    <name type="scientific">Pegethrix bostrychoides GSE-TBD4-15B</name>
    <dbReference type="NCBI Taxonomy" id="2839662"/>
    <lineage>
        <taxon>Bacteria</taxon>
        <taxon>Bacillati</taxon>
        <taxon>Cyanobacteriota</taxon>
        <taxon>Cyanophyceae</taxon>
        <taxon>Oculatellales</taxon>
        <taxon>Oculatellaceae</taxon>
        <taxon>Pegethrix</taxon>
    </lineage>
</organism>
<gene>
    <name evidence="2" type="ORF">KME07_22530</name>
</gene>
<dbReference type="AlphaFoldDB" id="A0A951PFZ8"/>
<feature type="domain" description="RmlD-like substrate binding" evidence="1">
    <location>
        <begin position="3"/>
        <end position="291"/>
    </location>
</feature>
<sequence length="295" mass="32008">MKKLFITGASGFLGWHLAQLAQTAGWQVYGSYQSRPIELAGVSSFPLDLTDAVSVKLVMQELKPDAVVHLAALSSPNACEAEPERSYQINVVASSELAGRCAEAGIPCLFTSSEQVFDGLHPPYREAVPVCPINRYGEHKAMAEVEMRHRCPNLTVCRMPLLFGAAPADSFIQPWLRAMRAGKAVDLFIDEIRNPISGTDAAQGILLTLDLLMRGQAPDLLHLGGTERLSRYAIGQTLVAALEISEAKLNPRRQSEVKMAAPRPPDVSLDSSLALSLGFRPSPLRPALEAIRSQL</sequence>
<evidence type="ECO:0000313" key="3">
    <source>
        <dbReference type="Proteomes" id="UP000707356"/>
    </source>
</evidence>
<dbReference type="SUPFAM" id="SSF51735">
    <property type="entry name" value="NAD(P)-binding Rossmann-fold domains"/>
    <property type="match status" value="1"/>
</dbReference>
<dbReference type="PANTHER" id="PTHR43242:SF1">
    <property type="entry name" value="NAD(P)-BINDING ROSSMANN-FOLD SUPERFAMILY PROTEIN"/>
    <property type="match status" value="1"/>
</dbReference>
<protein>
    <submittedName>
        <fullName evidence="2">NAD(P)-dependent oxidoreductase</fullName>
    </submittedName>
</protein>
<reference evidence="2" key="2">
    <citation type="journal article" date="2022" name="Microbiol. Resour. Announc.">
        <title>Metagenome Sequencing to Explore Phylogenomics of Terrestrial Cyanobacteria.</title>
        <authorList>
            <person name="Ward R.D."/>
            <person name="Stajich J.E."/>
            <person name="Johansen J.R."/>
            <person name="Huntemann M."/>
            <person name="Clum A."/>
            <person name="Foster B."/>
            <person name="Foster B."/>
            <person name="Roux S."/>
            <person name="Palaniappan K."/>
            <person name="Varghese N."/>
            <person name="Mukherjee S."/>
            <person name="Reddy T.B.K."/>
            <person name="Daum C."/>
            <person name="Copeland A."/>
            <person name="Chen I.A."/>
            <person name="Ivanova N.N."/>
            <person name="Kyrpides N.C."/>
            <person name="Shapiro N."/>
            <person name="Eloe-Fadrosh E.A."/>
            <person name="Pietrasiak N."/>
        </authorList>
    </citation>
    <scope>NUCLEOTIDE SEQUENCE</scope>
    <source>
        <strain evidence="2">GSE-TBD4-15B</strain>
    </source>
</reference>
<reference evidence="2" key="1">
    <citation type="submission" date="2021-05" db="EMBL/GenBank/DDBJ databases">
        <authorList>
            <person name="Pietrasiak N."/>
            <person name="Ward R."/>
            <person name="Stajich J.E."/>
            <person name="Kurbessoian T."/>
        </authorList>
    </citation>
    <scope>NUCLEOTIDE SEQUENCE</scope>
    <source>
        <strain evidence="2">GSE-TBD4-15B</strain>
    </source>
</reference>
<dbReference type="Pfam" id="PF04321">
    <property type="entry name" value="RmlD_sub_bind"/>
    <property type="match status" value="1"/>
</dbReference>
<dbReference type="PANTHER" id="PTHR43242">
    <property type="entry name" value="NAD(P)-BINDING ROSSMANN-FOLD SUPERFAMILY PROTEIN"/>
    <property type="match status" value="1"/>
</dbReference>